<dbReference type="CDD" id="cd13705">
    <property type="entry name" value="PBP2_BvgS_D1"/>
    <property type="match status" value="1"/>
</dbReference>
<dbReference type="SMART" id="SM00387">
    <property type="entry name" value="HATPase_c"/>
    <property type="match status" value="1"/>
</dbReference>
<dbReference type="EC" id="2.7.13.3" evidence="3"/>
<dbReference type="Gene3D" id="1.10.287.130">
    <property type="match status" value="1"/>
</dbReference>
<dbReference type="InterPro" id="IPR001638">
    <property type="entry name" value="Solute-binding_3/MltF_N"/>
</dbReference>
<keyword evidence="15" id="KW-0472">Membrane</keyword>
<dbReference type="CDD" id="cd00088">
    <property type="entry name" value="HPT"/>
    <property type="match status" value="1"/>
</dbReference>
<dbReference type="eggNOG" id="COG2205">
    <property type="taxonomic scope" value="Bacteria"/>
</dbReference>
<dbReference type="FunFam" id="3.30.565.10:FF:000010">
    <property type="entry name" value="Sensor histidine kinase RcsC"/>
    <property type="match status" value="1"/>
</dbReference>
<dbReference type="STRING" id="1301098.PKB_3820"/>
<keyword evidence="9 18" id="KW-0732">Signal</keyword>
<dbReference type="Pfam" id="PF00497">
    <property type="entry name" value="SBP_bac_3"/>
    <property type="match status" value="2"/>
</dbReference>
<evidence type="ECO:0000256" key="17">
    <source>
        <dbReference type="PROSITE-ProRule" id="PRU00169"/>
    </source>
</evidence>
<dbReference type="SMART" id="SM00091">
    <property type="entry name" value="PAS"/>
    <property type="match status" value="1"/>
</dbReference>
<evidence type="ECO:0000259" key="21">
    <source>
        <dbReference type="PROSITE" id="PS50112"/>
    </source>
</evidence>
<evidence type="ECO:0000256" key="10">
    <source>
        <dbReference type="ARBA" id="ARBA00022741"/>
    </source>
</evidence>
<dbReference type="SUPFAM" id="SSF53850">
    <property type="entry name" value="Periplasmic binding protein-like II"/>
    <property type="match status" value="2"/>
</dbReference>
<feature type="domain" description="Histidine kinase" evidence="19">
    <location>
        <begin position="728"/>
        <end position="951"/>
    </location>
</feature>
<evidence type="ECO:0000256" key="8">
    <source>
        <dbReference type="ARBA" id="ARBA00022692"/>
    </source>
</evidence>
<dbReference type="Pfam" id="PF00512">
    <property type="entry name" value="HisKA"/>
    <property type="match status" value="1"/>
</dbReference>
<proteinExistence type="predicted"/>
<dbReference type="Gene3D" id="3.30.565.10">
    <property type="entry name" value="Histidine kinase-like ATPase, C-terminal domain"/>
    <property type="match status" value="1"/>
</dbReference>
<dbReference type="PROSITE" id="PS50894">
    <property type="entry name" value="HPT"/>
    <property type="match status" value="1"/>
</dbReference>
<dbReference type="InterPro" id="IPR000014">
    <property type="entry name" value="PAS"/>
</dbReference>
<dbReference type="SUPFAM" id="SSF55874">
    <property type="entry name" value="ATPase domain of HSP90 chaperone/DNA topoisomerase II/histidine kinase"/>
    <property type="match status" value="1"/>
</dbReference>
<evidence type="ECO:0000313" key="23">
    <source>
        <dbReference type="EMBL" id="CDF85157.1"/>
    </source>
</evidence>
<keyword evidence="5" id="KW-0997">Cell inner membrane</keyword>
<dbReference type="KEGG" id="pkc:PKB_3820"/>
<dbReference type="Proteomes" id="UP000025241">
    <property type="component" value="Chromosome I"/>
</dbReference>
<comment type="catalytic activity">
    <reaction evidence="1">
        <text>ATP + protein L-histidine = ADP + protein N-phospho-L-histidine.</text>
        <dbReference type="EC" id="2.7.13.3"/>
    </reaction>
</comment>
<gene>
    <name evidence="23" type="primary">bvgS</name>
    <name evidence="23" type="ORF">PKB_3820</name>
</gene>
<dbReference type="eggNOG" id="COG0834">
    <property type="taxonomic scope" value="Bacteria"/>
</dbReference>
<evidence type="ECO:0000256" key="13">
    <source>
        <dbReference type="ARBA" id="ARBA00022989"/>
    </source>
</evidence>
<dbReference type="InterPro" id="IPR011006">
    <property type="entry name" value="CheY-like_superfamily"/>
</dbReference>
<dbReference type="CDD" id="cd13707">
    <property type="entry name" value="PBP2_BvgS_D2"/>
    <property type="match status" value="1"/>
</dbReference>
<dbReference type="PROSITE" id="PS50110">
    <property type="entry name" value="RESPONSE_REGULATORY"/>
    <property type="match status" value="1"/>
</dbReference>
<feature type="signal peptide" evidence="18">
    <location>
        <begin position="1"/>
        <end position="23"/>
    </location>
</feature>
<reference evidence="23 24" key="1">
    <citation type="submission" date="2013-03" db="EMBL/GenBank/DDBJ databases">
        <authorList>
            <person name="Linke B."/>
        </authorList>
    </citation>
    <scope>NUCLEOTIDE SEQUENCE [LARGE SCALE GENOMIC DNA]</scope>
    <source>
        <strain evidence="23 24">B13</strain>
    </source>
</reference>
<evidence type="ECO:0000256" key="2">
    <source>
        <dbReference type="ARBA" id="ARBA00004429"/>
    </source>
</evidence>
<dbReference type="InterPro" id="IPR049871">
    <property type="entry name" value="BvgS-like_periplasmic2"/>
</dbReference>
<dbReference type="InterPro" id="IPR049870">
    <property type="entry name" value="BvgS-like_periplasmic1"/>
</dbReference>
<dbReference type="Gene3D" id="3.40.190.10">
    <property type="entry name" value="Periplasmic binding protein-like II"/>
    <property type="match status" value="4"/>
</dbReference>
<dbReference type="CDD" id="cd00130">
    <property type="entry name" value="PAS"/>
    <property type="match status" value="1"/>
</dbReference>
<dbReference type="GO" id="GO:0009927">
    <property type="term" value="F:histidine phosphotransfer kinase activity"/>
    <property type="evidence" value="ECO:0007669"/>
    <property type="project" value="TreeGrafter"/>
</dbReference>
<dbReference type="GO" id="GO:0000155">
    <property type="term" value="F:phosphorelay sensor kinase activity"/>
    <property type="evidence" value="ECO:0007669"/>
    <property type="project" value="InterPro"/>
</dbReference>
<dbReference type="SMART" id="SM00448">
    <property type="entry name" value="REC"/>
    <property type="match status" value="1"/>
</dbReference>
<dbReference type="Gene3D" id="3.40.50.2300">
    <property type="match status" value="1"/>
</dbReference>
<name>A0A024HKW8_PSEKB</name>
<dbReference type="GO" id="GO:0005524">
    <property type="term" value="F:ATP binding"/>
    <property type="evidence" value="ECO:0007669"/>
    <property type="project" value="UniProtKB-KW"/>
</dbReference>
<dbReference type="InterPro" id="IPR003594">
    <property type="entry name" value="HATPase_dom"/>
</dbReference>
<sequence length="1237" mass="137271">MPGMSAWLKHLLAAIALTSVPWASGHADDLAVDRPAQVLSLLARAGTERVQVDLPESNWQWLRQKRVLVVGVIAPDYPPLDITRSGIDLEGVTADVLGMLSDALNIRVEVRRFASRTLAIEALRSREIDLLGRASNFEMETPGLLLSNPYLSNQPIIVGPQRLRLQGDDPLAGKRVAVAADYLSPDELDQHYAHAEVVQFDSARRALESVALGQADAYVGDALSAQYLISQNYLVNLRLLNFADFDRAGFSFAARDEAGPLLEIINKALDSINPQQQVALQKRWSAGGVFAMSQHRLALTPQEQRWLERNPRLRLGVDPSLAPLTFLDEQGNFRGIAADLLELIEARTGLHFEVRPNRSLSDLETELHRGEVDALVAMPLSRGREAQMEFTRPYLSTSVVVVSHKVSDWLHTTDDLDGKRVAIVNGSVVAPYMRAKYPRAHLVPLDSIGETLPMLQDGRVDVALQPMLTATYQVGRYYRDLRLAATLDLEPISFSFAVARGQPELLSILNKAILAISPEDMAAIISRWSATGAAPESIWGGYREQFYWLLWGALTLLLLFLLWNRYLVAKVRYRERAKLELEDRLEFKRVLIDAIPQPVSVRDADGRLLTCNRAFLQAIGIAREEVQNTRLTECGWMPAGQSEQLHQEYLQVMADGQPHAGDRVVQINGELRRIFHWVTPYKLRTGKVKGLVCGWVDVTDRERLNQQLAIAKEQAEAASRAKSTFLATMSHEIRTPMNAVIGMLELALVRSNCGDCGEQDPIRVAYDSARSLLLLIGDILDVAKIESGRLSLLPERARLGELIESVVRVFDGLARQKGLLLKLELEEEAACEVLLDPLRFKQILSNLVSNAIKFTERGYVRIHVTGEQLPGRRMDLNLCVEDSGIGISGSDQKLLFEPFSQVPGSAGASAGGTGLGLNICLKLTEMMGGTLRLVSTPGVGTQVWVRLAVQVLEPIEVQKELFAPPERLAQVPLRVLIVDDHAPNRMLLVQQLQHLGHHVAMAADGEEALRLWRPSGFDLIVTDCNMPKLNGYDLSRRIRELEHEAGVERMAILGFTANAQPDEVARCKAAGMDDCLFKPIGLDQLRQHLQRLQLALRSQLVDEVSPTAWEPAEIQCLSKLSGDDPVLIRKLVDELIASNAADAEQLELALLAGDRLQLGELAHRIKGAARMVEADDLRECCVTLEESCSGCAEQDLLKHNVQRVVQALELLQERLLDHRQRFTGRTASTIDDEASKE</sequence>
<evidence type="ECO:0000256" key="14">
    <source>
        <dbReference type="ARBA" id="ARBA00023012"/>
    </source>
</evidence>
<feature type="chain" id="PRO_5001530076" description="histidine kinase" evidence="18">
    <location>
        <begin position="24"/>
        <end position="1237"/>
    </location>
</feature>
<dbReference type="InterPro" id="IPR001789">
    <property type="entry name" value="Sig_transdc_resp-reg_receiver"/>
</dbReference>
<evidence type="ECO:0000313" key="24">
    <source>
        <dbReference type="Proteomes" id="UP000025241"/>
    </source>
</evidence>
<dbReference type="InterPro" id="IPR008207">
    <property type="entry name" value="Sig_transdc_His_kin_Hpt_dom"/>
</dbReference>
<dbReference type="SUPFAM" id="SSF52172">
    <property type="entry name" value="CheY-like"/>
    <property type="match status" value="1"/>
</dbReference>
<dbReference type="AlphaFoldDB" id="A0A024HKW8"/>
<evidence type="ECO:0000256" key="12">
    <source>
        <dbReference type="ARBA" id="ARBA00022840"/>
    </source>
</evidence>
<comment type="subcellular location">
    <subcellularLocation>
        <location evidence="2">Cell inner membrane</location>
        <topology evidence="2">Multi-pass membrane protein</topology>
    </subcellularLocation>
</comment>
<dbReference type="HOGENOM" id="CLU_000445_37_3_6"/>
<dbReference type="PATRIC" id="fig|1301098.3.peg.3829"/>
<organism evidence="23 24">
    <name type="scientific">Pseudomonas knackmussii (strain DSM 6978 / CCUG 54928 / LMG 23759 / B13)</name>
    <dbReference type="NCBI Taxonomy" id="1301098"/>
    <lineage>
        <taxon>Bacteria</taxon>
        <taxon>Pseudomonadati</taxon>
        <taxon>Pseudomonadota</taxon>
        <taxon>Gammaproteobacteria</taxon>
        <taxon>Pseudomonadales</taxon>
        <taxon>Pseudomonadaceae</taxon>
        <taxon>Pseudomonas</taxon>
    </lineage>
</organism>
<evidence type="ECO:0000256" key="18">
    <source>
        <dbReference type="SAM" id="SignalP"/>
    </source>
</evidence>
<dbReference type="InterPro" id="IPR035965">
    <property type="entry name" value="PAS-like_dom_sf"/>
</dbReference>
<evidence type="ECO:0000256" key="5">
    <source>
        <dbReference type="ARBA" id="ARBA00022519"/>
    </source>
</evidence>
<feature type="modified residue" description="4-aspartylphosphate" evidence="17">
    <location>
        <position position="1023"/>
    </location>
</feature>
<dbReference type="InterPro" id="IPR036641">
    <property type="entry name" value="HPT_dom_sf"/>
</dbReference>
<dbReference type="SUPFAM" id="SSF55785">
    <property type="entry name" value="PYP-like sensor domain (PAS domain)"/>
    <property type="match status" value="1"/>
</dbReference>
<dbReference type="SUPFAM" id="SSF47384">
    <property type="entry name" value="Homodimeric domain of signal transducing histidine kinase"/>
    <property type="match status" value="1"/>
</dbReference>
<dbReference type="InterPro" id="IPR004358">
    <property type="entry name" value="Sig_transdc_His_kin-like_C"/>
</dbReference>
<keyword evidence="13" id="KW-1133">Transmembrane helix</keyword>
<feature type="modified residue" description="Phosphohistidine" evidence="16">
    <location>
        <position position="1163"/>
    </location>
</feature>
<dbReference type="InterPro" id="IPR036097">
    <property type="entry name" value="HisK_dim/P_sf"/>
</dbReference>
<keyword evidence="4" id="KW-1003">Cell membrane</keyword>
<dbReference type="PRINTS" id="PR00344">
    <property type="entry name" value="BCTRLSENSOR"/>
</dbReference>
<dbReference type="PANTHER" id="PTHR43047">
    <property type="entry name" value="TWO-COMPONENT HISTIDINE PROTEIN KINASE"/>
    <property type="match status" value="1"/>
</dbReference>
<dbReference type="Gene3D" id="1.20.120.160">
    <property type="entry name" value="HPT domain"/>
    <property type="match status" value="1"/>
</dbReference>
<dbReference type="CDD" id="cd16922">
    <property type="entry name" value="HATPase_EvgS-ArcB-TorS-like"/>
    <property type="match status" value="1"/>
</dbReference>
<dbReference type="CDD" id="cd00082">
    <property type="entry name" value="HisKA"/>
    <property type="match status" value="1"/>
</dbReference>
<dbReference type="Gene3D" id="3.30.450.20">
    <property type="entry name" value="PAS domain"/>
    <property type="match status" value="1"/>
</dbReference>
<evidence type="ECO:0000256" key="7">
    <source>
        <dbReference type="ARBA" id="ARBA00022679"/>
    </source>
</evidence>
<keyword evidence="10" id="KW-0547">Nucleotide-binding</keyword>
<dbReference type="EMBL" id="HG322950">
    <property type="protein sequence ID" value="CDF85157.1"/>
    <property type="molecule type" value="Genomic_DNA"/>
</dbReference>
<evidence type="ECO:0000256" key="15">
    <source>
        <dbReference type="ARBA" id="ARBA00023136"/>
    </source>
</evidence>
<feature type="domain" description="Response regulatory" evidence="20">
    <location>
        <begin position="974"/>
        <end position="1093"/>
    </location>
</feature>
<dbReference type="NCBIfam" id="TIGR00229">
    <property type="entry name" value="sensory_box"/>
    <property type="match status" value="1"/>
</dbReference>
<evidence type="ECO:0000256" key="9">
    <source>
        <dbReference type="ARBA" id="ARBA00022729"/>
    </source>
</evidence>
<evidence type="ECO:0000259" key="20">
    <source>
        <dbReference type="PROSITE" id="PS50110"/>
    </source>
</evidence>
<keyword evidence="8" id="KW-0812">Transmembrane</keyword>
<evidence type="ECO:0000256" key="4">
    <source>
        <dbReference type="ARBA" id="ARBA00022475"/>
    </source>
</evidence>
<reference evidence="23 24" key="2">
    <citation type="submission" date="2014-05" db="EMBL/GenBank/DDBJ databases">
        <title>Genome sequence of the 3-chlorobenzoate degrading bacterium Pseudomonas knackmussii B13 shows multiple evidence for horizontal gene transfer.</title>
        <authorList>
            <person name="Miyazaki R."/>
            <person name="Bertelli C."/>
            <person name="Falquet L."/>
            <person name="Robinson-Rechavi M."/>
            <person name="Gharib W."/>
            <person name="Roy S."/>
            <person name="Van der Meer J.R."/>
        </authorList>
    </citation>
    <scope>NUCLEOTIDE SEQUENCE [LARGE SCALE GENOMIC DNA]</scope>
    <source>
        <strain evidence="23 24">B13</strain>
    </source>
</reference>
<dbReference type="SUPFAM" id="SSF47226">
    <property type="entry name" value="Histidine-containing phosphotransfer domain, HPT domain"/>
    <property type="match status" value="1"/>
</dbReference>
<evidence type="ECO:0000256" key="3">
    <source>
        <dbReference type="ARBA" id="ARBA00012438"/>
    </source>
</evidence>
<feature type="domain" description="HPt" evidence="22">
    <location>
        <begin position="1124"/>
        <end position="1222"/>
    </location>
</feature>
<dbReference type="InterPro" id="IPR003661">
    <property type="entry name" value="HisK_dim/P_dom"/>
</dbReference>
<feature type="domain" description="PAS" evidence="21">
    <location>
        <begin position="584"/>
        <end position="626"/>
    </location>
</feature>
<dbReference type="SMART" id="SM00062">
    <property type="entry name" value="PBPb"/>
    <property type="match status" value="2"/>
</dbReference>
<evidence type="ECO:0000256" key="1">
    <source>
        <dbReference type="ARBA" id="ARBA00000085"/>
    </source>
</evidence>
<dbReference type="Pfam" id="PF01627">
    <property type="entry name" value="Hpt"/>
    <property type="match status" value="1"/>
</dbReference>
<keyword evidence="6 17" id="KW-0597">Phosphoprotein</keyword>
<dbReference type="Pfam" id="PF08448">
    <property type="entry name" value="PAS_4"/>
    <property type="match status" value="1"/>
</dbReference>
<dbReference type="InterPro" id="IPR036890">
    <property type="entry name" value="HATPase_C_sf"/>
</dbReference>
<dbReference type="PANTHER" id="PTHR43047:SF72">
    <property type="entry name" value="OSMOSENSING HISTIDINE PROTEIN KINASE SLN1"/>
    <property type="match status" value="1"/>
</dbReference>
<keyword evidence="11" id="KW-0418">Kinase</keyword>
<keyword evidence="7 23" id="KW-0808">Transferase</keyword>
<keyword evidence="24" id="KW-1185">Reference proteome</keyword>
<evidence type="ECO:0000256" key="6">
    <source>
        <dbReference type="ARBA" id="ARBA00022553"/>
    </source>
</evidence>
<keyword evidence="14" id="KW-0902">Two-component regulatory system</keyword>
<evidence type="ECO:0000256" key="11">
    <source>
        <dbReference type="ARBA" id="ARBA00022777"/>
    </source>
</evidence>
<dbReference type="PROSITE" id="PS50112">
    <property type="entry name" value="PAS"/>
    <property type="match status" value="1"/>
</dbReference>
<evidence type="ECO:0000256" key="16">
    <source>
        <dbReference type="PROSITE-ProRule" id="PRU00110"/>
    </source>
</evidence>
<protein>
    <recommendedName>
        <fullName evidence="3">histidine kinase</fullName>
        <ecNumber evidence="3">2.7.13.3</ecNumber>
    </recommendedName>
</protein>
<dbReference type="Pfam" id="PF00072">
    <property type="entry name" value="Response_reg"/>
    <property type="match status" value="1"/>
</dbReference>
<dbReference type="GO" id="GO:0005886">
    <property type="term" value="C:plasma membrane"/>
    <property type="evidence" value="ECO:0007669"/>
    <property type="project" value="UniProtKB-SubCell"/>
</dbReference>
<dbReference type="InterPro" id="IPR005467">
    <property type="entry name" value="His_kinase_dom"/>
</dbReference>
<accession>A0A024HKW8</accession>
<dbReference type="SMART" id="SM00388">
    <property type="entry name" value="HisKA"/>
    <property type="match status" value="1"/>
</dbReference>
<dbReference type="InterPro" id="IPR013656">
    <property type="entry name" value="PAS_4"/>
</dbReference>
<dbReference type="PROSITE" id="PS50109">
    <property type="entry name" value="HIS_KIN"/>
    <property type="match status" value="1"/>
</dbReference>
<evidence type="ECO:0000259" key="19">
    <source>
        <dbReference type="PROSITE" id="PS50109"/>
    </source>
</evidence>
<dbReference type="CDD" id="cd17546">
    <property type="entry name" value="REC_hyHK_CKI1_RcsC-like"/>
    <property type="match status" value="1"/>
</dbReference>
<dbReference type="Pfam" id="PF02518">
    <property type="entry name" value="HATPase_c"/>
    <property type="match status" value="1"/>
</dbReference>
<keyword evidence="12" id="KW-0067">ATP-binding</keyword>
<evidence type="ECO:0000259" key="22">
    <source>
        <dbReference type="PROSITE" id="PS50894"/>
    </source>
</evidence>